<evidence type="ECO:0000313" key="7">
    <source>
        <dbReference type="EMBL" id="PEN09314.1"/>
    </source>
</evidence>
<organism evidence="7 8">
    <name type="scientific">Longimonas halophila</name>
    <dbReference type="NCBI Taxonomy" id="1469170"/>
    <lineage>
        <taxon>Bacteria</taxon>
        <taxon>Pseudomonadati</taxon>
        <taxon>Rhodothermota</taxon>
        <taxon>Rhodothermia</taxon>
        <taxon>Rhodothermales</taxon>
        <taxon>Salisaetaceae</taxon>
        <taxon>Longimonas</taxon>
    </lineage>
</organism>
<keyword evidence="3 6" id="KW-0812">Transmembrane</keyword>
<comment type="subcellular location">
    <subcellularLocation>
        <location evidence="1">Membrane</location>
        <topology evidence="1">Multi-pass membrane protein</topology>
    </subcellularLocation>
</comment>
<dbReference type="NCBIfam" id="NF037979">
    <property type="entry name" value="Na_transp"/>
    <property type="match status" value="1"/>
</dbReference>
<dbReference type="InterPro" id="IPR037272">
    <property type="entry name" value="SNS_sf"/>
</dbReference>
<feature type="transmembrane region" description="Helical" evidence="6">
    <location>
        <begin position="140"/>
        <end position="163"/>
    </location>
</feature>
<feature type="transmembrane region" description="Helical" evidence="6">
    <location>
        <begin position="356"/>
        <end position="378"/>
    </location>
</feature>
<gene>
    <name evidence="7" type="ORF">CRI93_00875</name>
</gene>
<accession>A0A2H3NWK1</accession>
<evidence type="ECO:0000256" key="6">
    <source>
        <dbReference type="SAM" id="Phobius"/>
    </source>
</evidence>
<dbReference type="InterPro" id="IPR000175">
    <property type="entry name" value="Na/ntran_symport"/>
</dbReference>
<dbReference type="SUPFAM" id="SSF161070">
    <property type="entry name" value="SNF-like"/>
    <property type="match status" value="1"/>
</dbReference>
<feature type="transmembrane region" description="Helical" evidence="6">
    <location>
        <begin position="50"/>
        <end position="70"/>
    </location>
</feature>
<feature type="transmembrane region" description="Helical" evidence="6">
    <location>
        <begin position="384"/>
        <end position="405"/>
    </location>
</feature>
<proteinExistence type="predicted"/>
<dbReference type="PRINTS" id="PR00176">
    <property type="entry name" value="NANEUSMPORT"/>
</dbReference>
<evidence type="ECO:0000256" key="3">
    <source>
        <dbReference type="ARBA" id="ARBA00022692"/>
    </source>
</evidence>
<dbReference type="EMBL" id="PDEP01000001">
    <property type="protein sequence ID" value="PEN09314.1"/>
    <property type="molecule type" value="Genomic_DNA"/>
</dbReference>
<feature type="transmembrane region" description="Helical" evidence="6">
    <location>
        <begin position="426"/>
        <end position="446"/>
    </location>
</feature>
<evidence type="ECO:0000256" key="4">
    <source>
        <dbReference type="ARBA" id="ARBA00022989"/>
    </source>
</evidence>
<feature type="transmembrane region" description="Helical" evidence="6">
    <location>
        <begin position="91"/>
        <end position="120"/>
    </location>
</feature>
<protein>
    <submittedName>
        <fullName evidence="7">Sodium-dependent transporter</fullName>
    </submittedName>
</protein>
<dbReference type="OrthoDB" id="9762833at2"/>
<feature type="transmembrane region" description="Helical" evidence="6">
    <location>
        <begin position="254"/>
        <end position="279"/>
    </location>
</feature>
<sequence length="499" mass="53850">MASSSDARFSTRWTLILSVLGIAVGTGNIWRFPRIAASTSGESGAGAFLVAWVMFLFLWSIPLIIAEYAIGRKGRMGVVGSYVQMAGEKRGWMGGFIGVVTTAIMFYYAVVAGWCLFYFWEALSSPLPLSNEAAQAGWDAFQSGGTPLIVHALAMGAGTLAVWKGISSIERVNRVLVPALLGILVVALIRTFTLPGAWEGIAFLFTPEWSLLADPRLWLEALTQNAWDTGAGWGLILTYGAYMQARHGVVSNALITGIGNNIVSLMAAVIIFGTVFAVLGTDMSQGQVLDVMQTSGPAGTGLTFIWMPQLFEQMAFGRPLAMLFFLGLAFAALSSLISMIELATRSFVDAGVRRSTAVGWVAGLGFLLGIPSAVNLNIFANQDFVWGVGLLISGALVALAVIIYGPRAFRTETMGHGGEINPGTTWDALITYFIPLQAVIVLGWWIYQSVFVFAPDTWFNPLDPFSLMTCLLQWGLAGIVLWALNDRYVSRMMERAPSS</sequence>
<evidence type="ECO:0000256" key="2">
    <source>
        <dbReference type="ARBA" id="ARBA00022448"/>
    </source>
</evidence>
<dbReference type="AlphaFoldDB" id="A0A2H3NWK1"/>
<dbReference type="Proteomes" id="UP000221024">
    <property type="component" value="Unassembled WGS sequence"/>
</dbReference>
<feature type="transmembrane region" description="Helical" evidence="6">
    <location>
        <begin position="12"/>
        <end position="30"/>
    </location>
</feature>
<keyword evidence="8" id="KW-1185">Reference proteome</keyword>
<evidence type="ECO:0000256" key="5">
    <source>
        <dbReference type="ARBA" id="ARBA00023136"/>
    </source>
</evidence>
<evidence type="ECO:0000256" key="1">
    <source>
        <dbReference type="ARBA" id="ARBA00004141"/>
    </source>
</evidence>
<feature type="transmembrane region" description="Helical" evidence="6">
    <location>
        <begin position="175"/>
        <end position="205"/>
    </location>
</feature>
<keyword evidence="5 6" id="KW-0472">Membrane</keyword>
<dbReference type="GO" id="GO:0016020">
    <property type="term" value="C:membrane"/>
    <property type="evidence" value="ECO:0007669"/>
    <property type="project" value="UniProtKB-SubCell"/>
</dbReference>
<dbReference type="PANTHER" id="PTHR42948">
    <property type="entry name" value="TRANSPORTER"/>
    <property type="match status" value="1"/>
</dbReference>
<dbReference type="PROSITE" id="PS50267">
    <property type="entry name" value="NA_NEUROTRAN_SYMP_3"/>
    <property type="match status" value="1"/>
</dbReference>
<reference evidence="7 8" key="1">
    <citation type="submission" date="2017-10" db="EMBL/GenBank/DDBJ databases">
        <title>Draft genome of Longimonas halophila.</title>
        <authorList>
            <person name="Goh K.M."/>
            <person name="Shamsir M.S."/>
            <person name="Lim S.W."/>
        </authorList>
    </citation>
    <scope>NUCLEOTIDE SEQUENCE [LARGE SCALE GENOMIC DNA]</scope>
    <source>
        <strain evidence="7 8">KCTC 42399</strain>
    </source>
</reference>
<dbReference type="CDD" id="cd10336">
    <property type="entry name" value="SLC6sbd_Tyt1-Like"/>
    <property type="match status" value="1"/>
</dbReference>
<keyword evidence="4 6" id="KW-1133">Transmembrane helix</keyword>
<feature type="transmembrane region" description="Helical" evidence="6">
    <location>
        <begin position="320"/>
        <end position="344"/>
    </location>
</feature>
<feature type="transmembrane region" description="Helical" evidence="6">
    <location>
        <begin position="466"/>
        <end position="485"/>
    </location>
</feature>
<comment type="caution">
    <text evidence="7">The sequence shown here is derived from an EMBL/GenBank/DDBJ whole genome shotgun (WGS) entry which is preliminary data.</text>
</comment>
<name>A0A2H3NWK1_9BACT</name>
<feature type="transmembrane region" description="Helical" evidence="6">
    <location>
        <begin position="225"/>
        <end position="242"/>
    </location>
</feature>
<keyword evidence="2" id="KW-0813">Transport</keyword>
<dbReference type="InterPro" id="IPR047218">
    <property type="entry name" value="YocR/YhdH-like"/>
</dbReference>
<dbReference type="RefSeq" id="WP_098060713.1">
    <property type="nucleotide sequence ID" value="NZ_PDEP01000001.1"/>
</dbReference>
<evidence type="ECO:0000313" key="8">
    <source>
        <dbReference type="Proteomes" id="UP000221024"/>
    </source>
</evidence>
<dbReference type="PANTHER" id="PTHR42948:SF1">
    <property type="entry name" value="TRANSPORTER"/>
    <property type="match status" value="1"/>
</dbReference>
<dbReference type="Pfam" id="PF00209">
    <property type="entry name" value="SNF"/>
    <property type="match status" value="2"/>
</dbReference>